<protein>
    <recommendedName>
        <fullName evidence="3">Glycerophosphoryl diester phosphodiesterase membrane domain-containing protein</fullName>
    </recommendedName>
</protein>
<feature type="transmembrane region" description="Helical" evidence="1">
    <location>
        <begin position="236"/>
        <end position="255"/>
    </location>
</feature>
<dbReference type="EMBL" id="BLAB01000001">
    <property type="protein sequence ID" value="GER93304.1"/>
    <property type="molecule type" value="Genomic_DNA"/>
</dbReference>
<proteinExistence type="predicted"/>
<feature type="transmembrane region" description="Helical" evidence="1">
    <location>
        <begin position="21"/>
        <end position="50"/>
    </location>
</feature>
<reference evidence="2" key="1">
    <citation type="submission" date="2019-10" db="EMBL/GenBank/DDBJ databases">
        <title>Metagenomic sequencing of thiosulfate-disproportionating enrichment culture.</title>
        <authorList>
            <person name="Umezawa K."/>
            <person name="Kojima H."/>
            <person name="Fukui M."/>
        </authorList>
    </citation>
    <scope>NUCLEOTIDE SEQUENCE</scope>
    <source>
        <strain evidence="2">45J</strain>
    </source>
</reference>
<feature type="transmembrane region" description="Helical" evidence="1">
    <location>
        <begin position="275"/>
        <end position="297"/>
    </location>
</feature>
<gene>
    <name evidence="2" type="ORF">A45J_1041</name>
</gene>
<keyword evidence="1" id="KW-0812">Transmembrane</keyword>
<keyword evidence="1" id="KW-0472">Membrane</keyword>
<evidence type="ECO:0008006" key="3">
    <source>
        <dbReference type="Google" id="ProtNLM"/>
    </source>
</evidence>
<organism evidence="2">
    <name type="scientific">hot springs metagenome</name>
    <dbReference type="NCBI Taxonomy" id="433727"/>
    <lineage>
        <taxon>unclassified sequences</taxon>
        <taxon>metagenomes</taxon>
        <taxon>ecological metagenomes</taxon>
    </lineage>
</organism>
<evidence type="ECO:0000313" key="2">
    <source>
        <dbReference type="EMBL" id="GER93304.1"/>
    </source>
</evidence>
<evidence type="ECO:0000256" key="1">
    <source>
        <dbReference type="SAM" id="Phobius"/>
    </source>
</evidence>
<name>A0A5J4KVR3_9ZZZZ</name>
<accession>A0A5J4KVR3</accession>
<dbReference type="AlphaFoldDB" id="A0A5J4KVR3"/>
<feature type="transmembrane region" description="Helical" evidence="1">
    <location>
        <begin position="77"/>
        <end position="101"/>
    </location>
</feature>
<feature type="transmembrane region" description="Helical" evidence="1">
    <location>
        <begin position="133"/>
        <end position="158"/>
    </location>
</feature>
<keyword evidence="1" id="KW-1133">Transmembrane helix</keyword>
<sequence length="333" mass="37052">MSYIATIKEGIQTVHKNYQLVIIQFASMLLSCIGFFTIVGIPIAIAFIMFGLDLTEILRIKDIVSAFKGSAELLNKYFAMAIVIILSLLIYVAFIIALWIFTISGTIGVLRDSIIDADFKFKLKTFLREGRNFFSPVFFFSAMIGIAFIFLAFMLGLLGGGTSAIIEMAKAQEATLALFLGVFFSLIILSVGIFLIIVTLSITTYGIAHLSFQRSNTIETIKNTVRYIYSRPSSMGFYAILLIGYMVVGFLVILIGSPFTLIPIIGPILSLPYQLVTYVIQGYVSLVMLSSIFHYYYKTWYSLSSSESSEDADTSLITEEGQAFAHEEKDETQ</sequence>
<feature type="transmembrane region" description="Helical" evidence="1">
    <location>
        <begin position="178"/>
        <end position="208"/>
    </location>
</feature>
<comment type="caution">
    <text evidence="2">The sequence shown here is derived from an EMBL/GenBank/DDBJ whole genome shotgun (WGS) entry which is preliminary data.</text>
</comment>